<dbReference type="PANTHER" id="PTHR34415:SF1">
    <property type="entry name" value="INTEGRASE CATALYTIC DOMAIN-CONTAINING PROTEIN"/>
    <property type="match status" value="1"/>
</dbReference>
<feature type="compositionally biased region" description="Acidic residues" evidence="1">
    <location>
        <begin position="38"/>
        <end position="54"/>
    </location>
</feature>
<keyword evidence="3" id="KW-1185">Reference proteome</keyword>
<accession>A0AAE1CL27</accession>
<feature type="region of interest" description="Disordered" evidence="1">
    <location>
        <begin position="84"/>
        <end position="105"/>
    </location>
</feature>
<dbReference type="PANTHER" id="PTHR34415">
    <property type="entry name" value="INTEGRASE CATALYTIC DOMAIN-CONTAINING PROTEIN"/>
    <property type="match status" value="1"/>
</dbReference>
<protein>
    <submittedName>
        <fullName evidence="2">Uncharacterized protein</fullName>
    </submittedName>
</protein>
<sequence>MASRSDADVARLLNLNASDSDALFEIVNGYFGPRNDLDVDEFSDADESDEDLDNFDGNVPSLDTDEQNSNTAVNEPVTTDLAEAIVPPLQRPDKPPKTTTTKPDPPPASFCICTDNPCHLKFSPEDIEQCRLQYLALTTEQRDIALLAKIEVGIHMESQTRKSKKSQQSIRQVSRTDYQHRGINVCRKFFRYLHCVGDDKITDMIKHYKENGVEPRVHGNTKKLPKNALEYKDRKAVVDFILNFATLHAIQLPVRTPKHWVSDVQLLPTDMNKATVYAQYKASMDAEPAGKTVSLRTFQRLWKSLVPFVCTMPPASDLCWTCQQLTYKIRSDYNKEEDRMITSHEPQEHLRIVKLERAYYQVICATVKQQLPADRPLGIYPACSFPGLHRVSFDFAQQVHYPSDPQQPGPIFLKRPESVVSAESIVNAVVFR</sequence>
<comment type="caution">
    <text evidence="2">The sequence shown here is derived from an EMBL/GenBank/DDBJ whole genome shotgun (WGS) entry which is preliminary data.</text>
</comment>
<gene>
    <name evidence="2" type="ORF">RRG08_041409</name>
</gene>
<proteinExistence type="predicted"/>
<feature type="region of interest" description="Disordered" evidence="1">
    <location>
        <begin position="33"/>
        <end position="72"/>
    </location>
</feature>
<dbReference type="Proteomes" id="UP001283361">
    <property type="component" value="Unassembled WGS sequence"/>
</dbReference>
<organism evidence="2 3">
    <name type="scientific">Elysia crispata</name>
    <name type="common">lettuce slug</name>
    <dbReference type="NCBI Taxonomy" id="231223"/>
    <lineage>
        <taxon>Eukaryota</taxon>
        <taxon>Metazoa</taxon>
        <taxon>Spiralia</taxon>
        <taxon>Lophotrochozoa</taxon>
        <taxon>Mollusca</taxon>
        <taxon>Gastropoda</taxon>
        <taxon>Heterobranchia</taxon>
        <taxon>Euthyneura</taxon>
        <taxon>Panpulmonata</taxon>
        <taxon>Sacoglossa</taxon>
        <taxon>Placobranchoidea</taxon>
        <taxon>Plakobranchidae</taxon>
        <taxon>Elysia</taxon>
    </lineage>
</organism>
<name>A0AAE1CL27_9GAST</name>
<evidence type="ECO:0000313" key="3">
    <source>
        <dbReference type="Proteomes" id="UP001283361"/>
    </source>
</evidence>
<dbReference type="EMBL" id="JAWDGP010007770">
    <property type="protein sequence ID" value="KAK3705535.1"/>
    <property type="molecule type" value="Genomic_DNA"/>
</dbReference>
<evidence type="ECO:0000256" key="1">
    <source>
        <dbReference type="SAM" id="MobiDB-lite"/>
    </source>
</evidence>
<dbReference type="AlphaFoldDB" id="A0AAE1CL27"/>
<reference evidence="2" key="1">
    <citation type="journal article" date="2023" name="G3 (Bethesda)">
        <title>A reference genome for the long-term kleptoplast-retaining sea slug Elysia crispata morphotype clarki.</title>
        <authorList>
            <person name="Eastman K.E."/>
            <person name="Pendleton A.L."/>
            <person name="Shaikh M.A."/>
            <person name="Suttiyut T."/>
            <person name="Ogas R."/>
            <person name="Tomko P."/>
            <person name="Gavelis G."/>
            <person name="Widhalm J.R."/>
            <person name="Wisecaver J.H."/>
        </authorList>
    </citation>
    <scope>NUCLEOTIDE SEQUENCE</scope>
    <source>
        <strain evidence="2">ECLA1</strain>
    </source>
</reference>
<evidence type="ECO:0000313" key="2">
    <source>
        <dbReference type="EMBL" id="KAK3705535.1"/>
    </source>
</evidence>